<dbReference type="eggNOG" id="COG2804">
    <property type="taxonomic scope" value="Bacteria"/>
</dbReference>
<dbReference type="InterPro" id="IPR001482">
    <property type="entry name" value="T2SS/T4SS_dom"/>
</dbReference>
<keyword evidence="2" id="KW-0547">Nucleotide-binding</keyword>
<evidence type="ECO:0000256" key="3">
    <source>
        <dbReference type="ARBA" id="ARBA00022840"/>
    </source>
</evidence>
<sequence>MQMNSKKRLGELLVTSGVITEEQLHQALEIQRKKGGKLGEVFVNEGFVTEEQIIKVLESQLGIKSLDLSKFYIDPEAVKLVPENLSRKHSVLGVEFSGGQLVLAMKDPLDYFALEDIKLAVQMPIKQAISTEKAINDAIERFYSKTIAEKAVKDFFKQYKEQNPKQNINEEKSNDDVNNAPIVRLINSVIENAVRNNSSDIHIEPEESGVRIRIRVDGVLQVSMVTGLETMNAIVSRIKIMSGLNIAERRLPQDGRITYTFDNRRVDLRVSTLPTTYGEKIVMRVLDKTNFLLSKDKLGFAKTDMEKFESMIGRPHGIILVTGPTGSGKSSTLYAMLNELNDESKNIITLEDPVEYDLKGINQVQLNPKSGLTFAIGLRAILRQDPDVIMVGEIRDRETAEIAIRSALTGHLVLSTLHTNDAPGAVSRIMDMGIDPFLISSSVIGVIAQRLVRKICTFCREGYKPDDRESKILRLSHDDNITVYRGKGCPMCNGSGYKGRTAIFEIMVSNKNLRMLIDKAATSDELRDAAVANQMVTLYDSCIQLVLRGQTTVDELSRVAFSC</sequence>
<evidence type="ECO:0000256" key="1">
    <source>
        <dbReference type="ARBA" id="ARBA00006611"/>
    </source>
</evidence>
<dbReference type="PANTHER" id="PTHR30258">
    <property type="entry name" value="TYPE II SECRETION SYSTEM PROTEIN GSPE-RELATED"/>
    <property type="match status" value="1"/>
</dbReference>
<dbReference type="PATRIC" id="fig|398512.5.peg.1116"/>
<dbReference type="PANTHER" id="PTHR30258:SF1">
    <property type="entry name" value="PROTEIN TRANSPORT PROTEIN HOFB HOMOLOG"/>
    <property type="match status" value="1"/>
</dbReference>
<reference evidence="6" key="1">
    <citation type="submission" date="2015-07" db="EMBL/GenBank/DDBJ databases">
        <title>Near-Complete Genome Sequence of the Cellulolytic Bacterium Bacteroides (Pseudobacteroides) cellulosolvens ATCC 35603.</title>
        <authorList>
            <person name="Dassa B."/>
            <person name="Utturkar S.M."/>
            <person name="Klingeman D.M."/>
            <person name="Hurt R.A."/>
            <person name="Keller M."/>
            <person name="Xu J."/>
            <person name="Reddy Y.H.K."/>
            <person name="Borovok I."/>
            <person name="Grinberg I.R."/>
            <person name="Lamed R."/>
            <person name="Zhivin O."/>
            <person name="Bayer E.A."/>
            <person name="Brown S.D."/>
        </authorList>
    </citation>
    <scope>NUCLEOTIDE SEQUENCE [LARGE SCALE GENOMIC DNA]</scope>
    <source>
        <strain evidence="6">DSM 2933</strain>
    </source>
</reference>
<name>A0A0L6JIY2_9FIRM</name>
<dbReference type="InterPro" id="IPR007831">
    <property type="entry name" value="T2SS_GspE_N"/>
</dbReference>
<evidence type="ECO:0000313" key="6">
    <source>
        <dbReference type="Proteomes" id="UP000036923"/>
    </source>
</evidence>
<dbReference type="InterPro" id="IPR027417">
    <property type="entry name" value="P-loop_NTPase"/>
</dbReference>
<dbReference type="Proteomes" id="UP000036923">
    <property type="component" value="Unassembled WGS sequence"/>
</dbReference>
<dbReference type="Gene3D" id="3.40.50.300">
    <property type="entry name" value="P-loop containing nucleotide triphosphate hydrolases"/>
    <property type="match status" value="1"/>
</dbReference>
<dbReference type="FunFam" id="3.30.450.90:FF:000001">
    <property type="entry name" value="Type II secretion system ATPase GspE"/>
    <property type="match status" value="1"/>
</dbReference>
<comment type="similarity">
    <text evidence="1">Belongs to the GSP E family.</text>
</comment>
<dbReference type="GO" id="GO:0016887">
    <property type="term" value="F:ATP hydrolysis activity"/>
    <property type="evidence" value="ECO:0007669"/>
    <property type="project" value="TreeGrafter"/>
</dbReference>
<dbReference type="FunFam" id="3.40.50.300:FF:000398">
    <property type="entry name" value="Type IV pilus assembly ATPase PilB"/>
    <property type="match status" value="1"/>
</dbReference>
<dbReference type="Gene3D" id="3.30.300.160">
    <property type="entry name" value="Type II secretion system, protein E, N-terminal domain"/>
    <property type="match status" value="1"/>
</dbReference>
<dbReference type="Pfam" id="PF05157">
    <property type="entry name" value="MshEN"/>
    <property type="match status" value="1"/>
</dbReference>
<evidence type="ECO:0000259" key="4">
    <source>
        <dbReference type="PROSITE" id="PS00662"/>
    </source>
</evidence>
<dbReference type="CDD" id="cd01129">
    <property type="entry name" value="PulE-GspE-like"/>
    <property type="match status" value="1"/>
</dbReference>
<dbReference type="STRING" id="398512.Bccel_1076"/>
<dbReference type="SMART" id="SM00382">
    <property type="entry name" value="AAA"/>
    <property type="match status" value="1"/>
</dbReference>
<keyword evidence="3" id="KW-0067">ATP-binding</keyword>
<accession>A0A0L6JIY2</accession>
<keyword evidence="6" id="KW-1185">Reference proteome</keyword>
<dbReference type="SUPFAM" id="SSF52540">
    <property type="entry name" value="P-loop containing nucleoside triphosphate hydrolases"/>
    <property type="match status" value="1"/>
</dbReference>
<dbReference type="InterPro" id="IPR037257">
    <property type="entry name" value="T2SS_E_N_sf"/>
</dbReference>
<evidence type="ECO:0000313" key="5">
    <source>
        <dbReference type="EMBL" id="KNY25816.1"/>
    </source>
</evidence>
<gene>
    <name evidence="5" type="ORF">Bccel_1076</name>
</gene>
<dbReference type="SUPFAM" id="SSF160246">
    <property type="entry name" value="EspE N-terminal domain-like"/>
    <property type="match status" value="1"/>
</dbReference>
<dbReference type="FunFam" id="3.30.300.160:FF:000002">
    <property type="entry name" value="Type II secretion system protein E"/>
    <property type="match status" value="1"/>
</dbReference>
<dbReference type="Pfam" id="PF00437">
    <property type="entry name" value="T2SSE"/>
    <property type="match status" value="1"/>
</dbReference>
<comment type="caution">
    <text evidence="5">The sequence shown here is derived from an EMBL/GenBank/DDBJ whole genome shotgun (WGS) entry which is preliminary data.</text>
</comment>
<protein>
    <submittedName>
        <fullName evidence="5">Type II secretion system protein E</fullName>
    </submittedName>
</protein>
<dbReference type="InterPro" id="IPR003593">
    <property type="entry name" value="AAA+_ATPase"/>
</dbReference>
<dbReference type="Gene3D" id="3.30.450.90">
    <property type="match status" value="1"/>
</dbReference>
<evidence type="ECO:0000256" key="2">
    <source>
        <dbReference type="ARBA" id="ARBA00022741"/>
    </source>
</evidence>
<proteinExistence type="inferred from homology"/>
<dbReference type="GO" id="GO:0005524">
    <property type="term" value="F:ATP binding"/>
    <property type="evidence" value="ECO:0007669"/>
    <property type="project" value="UniProtKB-KW"/>
</dbReference>
<dbReference type="AlphaFoldDB" id="A0A0L6JIY2"/>
<feature type="domain" description="Bacterial type II secretion system protein E" evidence="4">
    <location>
        <begin position="382"/>
        <end position="396"/>
    </location>
</feature>
<dbReference type="GO" id="GO:0005886">
    <property type="term" value="C:plasma membrane"/>
    <property type="evidence" value="ECO:0007669"/>
    <property type="project" value="TreeGrafter"/>
</dbReference>
<dbReference type="RefSeq" id="WP_036940489.1">
    <property type="nucleotide sequence ID" value="NZ_JQKC01000013.1"/>
</dbReference>
<dbReference type="EMBL" id="LGTC01000001">
    <property type="protein sequence ID" value="KNY25816.1"/>
    <property type="molecule type" value="Genomic_DNA"/>
</dbReference>
<dbReference type="PROSITE" id="PS00662">
    <property type="entry name" value="T2SP_E"/>
    <property type="match status" value="1"/>
</dbReference>
<organism evidence="5 6">
    <name type="scientific">Pseudobacteroides cellulosolvens ATCC 35603 = DSM 2933</name>
    <dbReference type="NCBI Taxonomy" id="398512"/>
    <lineage>
        <taxon>Bacteria</taxon>
        <taxon>Bacillati</taxon>
        <taxon>Bacillota</taxon>
        <taxon>Clostridia</taxon>
        <taxon>Eubacteriales</taxon>
        <taxon>Oscillospiraceae</taxon>
        <taxon>Pseudobacteroides</taxon>
    </lineage>
</organism>